<dbReference type="SUPFAM" id="SSF50370">
    <property type="entry name" value="Ricin B-like lectins"/>
    <property type="match status" value="1"/>
</dbReference>
<organism evidence="2">
    <name type="scientific">Culex quinquefasciatus</name>
    <name type="common">Southern house mosquito</name>
    <name type="synonym">Culex pungens</name>
    <dbReference type="NCBI Taxonomy" id="7176"/>
    <lineage>
        <taxon>Eukaryota</taxon>
        <taxon>Metazoa</taxon>
        <taxon>Ecdysozoa</taxon>
        <taxon>Arthropoda</taxon>
        <taxon>Hexapoda</taxon>
        <taxon>Insecta</taxon>
        <taxon>Pterygota</taxon>
        <taxon>Neoptera</taxon>
        <taxon>Endopterygota</taxon>
        <taxon>Diptera</taxon>
        <taxon>Nematocera</taxon>
        <taxon>Culicoidea</taxon>
        <taxon>Culicidae</taxon>
        <taxon>Culicinae</taxon>
        <taxon>Culicini</taxon>
        <taxon>Culex</taxon>
        <taxon>Culex</taxon>
    </lineage>
</organism>
<sequence length="161" mass="18994">MLRVRTLIFILNLTCVILAQVPTGCVKIHNRELTYSGALIKSDHHDKDRRHVSFNRWGEPWIITKVKDDMYTIKHAGTKEEMLESVQKWNGNYIFTWIPKTIINDGGAWWRIYPSTDGYFYIKNVKFNHCLYAKIIGDWVAAYPECNSSTFEWRIFNLNEC</sequence>
<dbReference type="AlphaFoldDB" id="Q6TS03"/>
<accession>Q6TS03</accession>
<keyword evidence="1" id="KW-0732">Signal</keyword>
<feature type="signal peptide" evidence="1">
    <location>
        <begin position="1"/>
        <end position="19"/>
    </location>
</feature>
<dbReference type="InterPro" id="IPR035992">
    <property type="entry name" value="Ricin_B-like_lectins"/>
</dbReference>
<protein>
    <submittedName>
        <fullName evidence="2">Putative 16.8 kDa salivary peptide</fullName>
    </submittedName>
</protein>
<dbReference type="Gene3D" id="2.80.10.50">
    <property type="match status" value="1"/>
</dbReference>
<dbReference type="CDD" id="cd23667">
    <property type="entry name" value="beta-trefoil_Ricin_CqDVP-like"/>
    <property type="match status" value="1"/>
</dbReference>
<dbReference type="VEuPathDB" id="VectorBase:CQUJHB017189"/>
<feature type="chain" id="PRO_5004280465" evidence="1">
    <location>
        <begin position="20"/>
        <end position="161"/>
    </location>
</feature>
<evidence type="ECO:0000313" key="2">
    <source>
        <dbReference type="EMBL" id="AAR18434.1"/>
    </source>
</evidence>
<dbReference type="VEuPathDB" id="VectorBase:CPIJ039853"/>
<dbReference type="EMBL" id="AY388546">
    <property type="protein sequence ID" value="AAR18434.1"/>
    <property type="molecule type" value="mRNA"/>
</dbReference>
<proteinExistence type="evidence at transcript level"/>
<name>Q6TS03_CULQU</name>
<reference evidence="2" key="1">
    <citation type="submission" date="2003-09" db="EMBL/GenBank/DDBJ databases">
        <title>An insight into the salivary transcriptome and proteome of the adult female mosquito Culex pipiens quinquefasciatus.</title>
        <authorList>
            <person name="Ribeiro J.M.C."/>
            <person name="Charlab R."/>
            <person name="Pham V.M."/>
            <person name="Garfield M.K."/>
            <person name="Valenzuela J.G."/>
        </authorList>
    </citation>
    <scope>NUCLEOTIDE SEQUENCE</scope>
    <source>
        <strain evidence="2">Vero Beach</strain>
        <tissue evidence="2">Salivary gland</tissue>
    </source>
</reference>
<evidence type="ECO:0000256" key="1">
    <source>
        <dbReference type="SAM" id="SignalP"/>
    </source>
</evidence>